<proteinExistence type="predicted"/>
<gene>
    <name evidence="2" type="ORF">FOZ60_011211</name>
</gene>
<dbReference type="InterPro" id="IPR011333">
    <property type="entry name" value="SKP1/BTB/POZ_sf"/>
</dbReference>
<sequence length="325" mass="35731">MVSSLLLLVAAAQISLGVGANLRVKVLGHDEADAQCGVFSENYQRALFHLTYTVTGASVLETTSLVCNDPHHFASRSISEMKKAVKFSRGESEMADAVLKTLESRTIKRVPTNVNKGKTCEQRLLDFYKSNENAIEKSAAALCGPSKDAACMFTHYMCGEALTISSQMESELKSPTFKGAHGNCEFRNGDDSVLFQMVAINERMSLLVHSLKCNGRSLHRPFSGGGVSQKGDGYGEFEHEIVCPTEDLCQHLLNLFDNEKYADVVLRPTADDEEAEYRPIHANRAILAPWSPVLEQKLFPSNESNTLLLPIDRQTEGGLPVLPIH</sequence>
<evidence type="ECO:0000313" key="3">
    <source>
        <dbReference type="Proteomes" id="UP000541610"/>
    </source>
</evidence>
<accession>A0A7J6NEZ8</accession>
<dbReference type="AlphaFoldDB" id="A0A7J6NEZ8"/>
<reference evidence="2 3" key="1">
    <citation type="submission" date="2020-04" db="EMBL/GenBank/DDBJ databases">
        <title>Perkinsus olseni comparative genomics.</title>
        <authorList>
            <person name="Bogema D.R."/>
        </authorList>
    </citation>
    <scope>NUCLEOTIDE SEQUENCE [LARGE SCALE GENOMIC DNA]</scope>
    <source>
        <strain evidence="2">00978-12</strain>
    </source>
</reference>
<comment type="caution">
    <text evidence="2">The sequence shown here is derived from an EMBL/GenBank/DDBJ whole genome shotgun (WGS) entry which is preliminary data.</text>
</comment>
<dbReference type="Proteomes" id="UP000541610">
    <property type="component" value="Unassembled WGS sequence"/>
</dbReference>
<evidence type="ECO:0000256" key="1">
    <source>
        <dbReference type="SAM" id="SignalP"/>
    </source>
</evidence>
<evidence type="ECO:0000313" key="2">
    <source>
        <dbReference type="EMBL" id="KAF4682037.1"/>
    </source>
</evidence>
<feature type="non-terminal residue" evidence="2">
    <location>
        <position position="1"/>
    </location>
</feature>
<feature type="chain" id="PRO_5029677773" evidence="1">
    <location>
        <begin position="20"/>
        <end position="325"/>
    </location>
</feature>
<name>A0A7J6NEZ8_PEROL</name>
<organism evidence="2 3">
    <name type="scientific">Perkinsus olseni</name>
    <name type="common">Perkinsus atlanticus</name>
    <dbReference type="NCBI Taxonomy" id="32597"/>
    <lineage>
        <taxon>Eukaryota</taxon>
        <taxon>Sar</taxon>
        <taxon>Alveolata</taxon>
        <taxon>Perkinsozoa</taxon>
        <taxon>Perkinsea</taxon>
        <taxon>Perkinsida</taxon>
        <taxon>Perkinsidae</taxon>
        <taxon>Perkinsus</taxon>
    </lineage>
</organism>
<dbReference type="EMBL" id="JABANP010000463">
    <property type="protein sequence ID" value="KAF4682037.1"/>
    <property type="molecule type" value="Genomic_DNA"/>
</dbReference>
<protein>
    <submittedName>
        <fullName evidence="2">Uncharacterized protein</fullName>
    </submittedName>
</protein>
<dbReference type="Gene3D" id="3.30.710.10">
    <property type="entry name" value="Potassium Channel Kv1.1, Chain A"/>
    <property type="match status" value="1"/>
</dbReference>
<feature type="signal peptide" evidence="1">
    <location>
        <begin position="1"/>
        <end position="19"/>
    </location>
</feature>
<keyword evidence="1" id="KW-0732">Signal</keyword>